<reference evidence="3" key="1">
    <citation type="submission" date="2023-05" db="EMBL/GenBank/DDBJ databases">
        <title>Cataloging the Phylogenetic Diversity of Human Bladder Bacteria.</title>
        <authorList>
            <person name="Du J."/>
        </authorList>
    </citation>
    <scope>NUCLEOTIDE SEQUENCE</scope>
    <source>
        <strain evidence="3">UMB9978</strain>
    </source>
</reference>
<feature type="compositionally biased region" description="Gly residues" evidence="1">
    <location>
        <begin position="8"/>
        <end position="43"/>
    </location>
</feature>
<dbReference type="Proteomes" id="UP001240483">
    <property type="component" value="Unassembled WGS sequence"/>
</dbReference>
<evidence type="ECO:0000313" key="4">
    <source>
        <dbReference type="Proteomes" id="UP001240483"/>
    </source>
</evidence>
<evidence type="ECO:0000259" key="2">
    <source>
        <dbReference type="Pfam" id="PF26312"/>
    </source>
</evidence>
<feature type="region of interest" description="Disordered" evidence="1">
    <location>
        <begin position="1"/>
        <end position="49"/>
    </location>
</feature>
<protein>
    <recommendedName>
        <fullName evidence="2">DUF8083 domain-containing protein</fullName>
    </recommendedName>
</protein>
<dbReference type="EMBL" id="JASODW010000004">
    <property type="protein sequence ID" value="MDK6274988.1"/>
    <property type="molecule type" value="Genomic_DNA"/>
</dbReference>
<sequence length="359" mass="38462">MATFSGNDDGGTGNSGGGTGGGRDSIGNSGGGTGSGSGRGIGGFPEMSMGTLRNAPPTAYLRVYSPFSSFDDAEQSLIATPGHALDAPFYEEAALWRSLARISRLRVDPFPHGTVEQYRTIVLDRDHGDVVMFCPAQEPLRAGIAASLLEDYAPEEVLDAWFPPAAAEAHSERLQEHGMWLADSPLFTRMSTWRVPLSWFTLFRPGDEEEVVTADDSQPFTAAVRVPLVLARQRASYAVEALSSLSMIMSDESDADGFDDDSELAGLFGASGVDDDGSEPGGMLASVAELHDWLGQFHPDSMVELDYGLLTARAWPDDSALDVADGLDALLDEDVSSAASAYFRLRRRWDAISMWAHAG</sequence>
<dbReference type="InterPro" id="IPR058396">
    <property type="entry name" value="DUF8083"/>
</dbReference>
<gene>
    <name evidence="3" type="ORF">QP116_04430</name>
</gene>
<organism evidence="3 4">
    <name type="scientific">Pseudoglutamicibacter cumminsii</name>
    <dbReference type="NCBI Taxonomy" id="156979"/>
    <lineage>
        <taxon>Bacteria</taxon>
        <taxon>Bacillati</taxon>
        <taxon>Actinomycetota</taxon>
        <taxon>Actinomycetes</taxon>
        <taxon>Micrococcales</taxon>
        <taxon>Micrococcaceae</taxon>
        <taxon>Pseudoglutamicibacter</taxon>
    </lineage>
</organism>
<feature type="domain" description="DUF8083" evidence="2">
    <location>
        <begin position="279"/>
        <end position="353"/>
    </location>
</feature>
<comment type="caution">
    <text evidence="3">The sequence shown here is derived from an EMBL/GenBank/DDBJ whole genome shotgun (WGS) entry which is preliminary data.</text>
</comment>
<dbReference type="Pfam" id="PF26312">
    <property type="entry name" value="DUF8083"/>
    <property type="match status" value="2"/>
</dbReference>
<dbReference type="RefSeq" id="WP_285332905.1">
    <property type="nucleotide sequence ID" value="NZ_JASODW010000004.1"/>
</dbReference>
<dbReference type="AlphaFoldDB" id="A0AAP4C854"/>
<proteinExistence type="predicted"/>
<evidence type="ECO:0000313" key="3">
    <source>
        <dbReference type="EMBL" id="MDK6274988.1"/>
    </source>
</evidence>
<feature type="domain" description="DUF8083" evidence="2">
    <location>
        <begin position="58"/>
        <end position="243"/>
    </location>
</feature>
<evidence type="ECO:0000256" key="1">
    <source>
        <dbReference type="SAM" id="MobiDB-lite"/>
    </source>
</evidence>
<name>A0AAP4C854_9MICC</name>
<accession>A0AAP4C854</accession>